<sequence length="298" mass="31615">MSQTETEIATQPDCWRQAVALARQPDGPAAALPRPGERVAVVGCGTSWFIAQAYAALRESGGHGETDAFPASEMPAGRAYDRVVALTRSGTTTEVLELLRRLRGRTPTTAVTAVPESPVRGSADTVVPLDFADETSVVQTRFASTELVLLRAHLGEDLGHLPQQGRSALDEPLPAGVLEAEQFTFLGQGWGYGIAQEAALKMREAASAWTEAYPVMEYRHGPISVTGPGRVAWWFGDPAALPSGLADDIARTGGQLVALGRDPLADLVVVHRLAAALASARGLDPDNPRHLTRSVILA</sequence>
<evidence type="ECO:0000259" key="2">
    <source>
        <dbReference type="PROSITE" id="PS51464"/>
    </source>
</evidence>
<feature type="domain" description="SIS" evidence="2">
    <location>
        <begin position="29"/>
        <end position="165"/>
    </location>
</feature>
<organism evidence="3 4">
    <name type="scientific">Streptomyces coeruleorubidus</name>
    <dbReference type="NCBI Taxonomy" id="116188"/>
    <lineage>
        <taxon>Bacteria</taxon>
        <taxon>Bacillati</taxon>
        <taxon>Actinomycetota</taxon>
        <taxon>Actinomycetes</taxon>
        <taxon>Kitasatosporales</taxon>
        <taxon>Streptomycetaceae</taxon>
        <taxon>Streptomyces</taxon>
    </lineage>
</organism>
<proteinExistence type="predicted"/>
<protein>
    <submittedName>
        <fullName evidence="3">SIS domain-containing protein</fullName>
    </submittedName>
</protein>
<accession>A0A5J6I481</accession>
<evidence type="ECO:0000313" key="3">
    <source>
        <dbReference type="EMBL" id="QEV23675.1"/>
    </source>
</evidence>
<dbReference type="PROSITE" id="PS51464">
    <property type="entry name" value="SIS"/>
    <property type="match status" value="1"/>
</dbReference>
<dbReference type="InterPro" id="IPR035466">
    <property type="entry name" value="GlmS/AgaS_SIS"/>
</dbReference>
<dbReference type="GeneID" id="91415561"/>
<evidence type="ECO:0000256" key="1">
    <source>
        <dbReference type="ARBA" id="ARBA00022737"/>
    </source>
</evidence>
<dbReference type="GO" id="GO:0097367">
    <property type="term" value="F:carbohydrate derivative binding"/>
    <property type="evidence" value="ECO:0007669"/>
    <property type="project" value="InterPro"/>
</dbReference>
<dbReference type="EMBL" id="CP023694">
    <property type="protein sequence ID" value="QEV23675.1"/>
    <property type="molecule type" value="Genomic_DNA"/>
</dbReference>
<dbReference type="RefSeq" id="WP_150479304.1">
    <property type="nucleotide sequence ID" value="NZ_BMTB01000020.1"/>
</dbReference>
<dbReference type="InterPro" id="IPR046348">
    <property type="entry name" value="SIS_dom_sf"/>
</dbReference>
<dbReference type="Gene3D" id="3.40.50.10490">
    <property type="entry name" value="Glucose-6-phosphate isomerase like protein, domain 1"/>
    <property type="match status" value="2"/>
</dbReference>
<dbReference type="SUPFAM" id="SSF53697">
    <property type="entry name" value="SIS domain"/>
    <property type="match status" value="1"/>
</dbReference>
<dbReference type="CDD" id="cd05008">
    <property type="entry name" value="SIS_GlmS_GlmD_1"/>
    <property type="match status" value="1"/>
</dbReference>
<dbReference type="Pfam" id="PF01380">
    <property type="entry name" value="SIS"/>
    <property type="match status" value="1"/>
</dbReference>
<evidence type="ECO:0000313" key="4">
    <source>
        <dbReference type="Proteomes" id="UP000326598"/>
    </source>
</evidence>
<reference evidence="3 4" key="1">
    <citation type="submission" date="2017-09" db="EMBL/GenBank/DDBJ databases">
        <authorList>
            <person name="Lee N."/>
            <person name="Cho B.-K."/>
        </authorList>
    </citation>
    <scope>NUCLEOTIDE SEQUENCE [LARGE SCALE GENOMIC DNA]</scope>
    <source>
        <strain evidence="3 4">ATCC 13740</strain>
    </source>
</reference>
<dbReference type="Proteomes" id="UP000326598">
    <property type="component" value="Chromosome"/>
</dbReference>
<dbReference type="PANTHER" id="PTHR10937">
    <property type="entry name" value="GLUCOSAMINE--FRUCTOSE-6-PHOSPHATE AMINOTRANSFERASE, ISOMERIZING"/>
    <property type="match status" value="1"/>
</dbReference>
<dbReference type="InterPro" id="IPR001347">
    <property type="entry name" value="SIS_dom"/>
</dbReference>
<gene>
    <name evidence="3" type="ORF">CP976_05605</name>
</gene>
<dbReference type="AlphaFoldDB" id="A0A5J6I481"/>
<name>A0A5J6I481_STRC4</name>
<dbReference type="GO" id="GO:1901135">
    <property type="term" value="P:carbohydrate derivative metabolic process"/>
    <property type="evidence" value="ECO:0007669"/>
    <property type="project" value="InterPro"/>
</dbReference>
<dbReference type="KEGG" id="scoe:CP976_05605"/>
<keyword evidence="1" id="KW-0677">Repeat</keyword>